<dbReference type="FunFam" id="3.30.390.30:FF:000001">
    <property type="entry name" value="Dihydrolipoyl dehydrogenase"/>
    <property type="match status" value="1"/>
</dbReference>
<feature type="domain" description="Pyridine nucleotide-disulphide oxidoreductase dimerisation" evidence="12">
    <location>
        <begin position="356"/>
        <end position="465"/>
    </location>
</feature>
<comment type="cofactor">
    <cofactor evidence="1">
        <name>FAD</name>
        <dbReference type="ChEBI" id="CHEBI:57692"/>
    </cofactor>
</comment>
<evidence type="ECO:0000256" key="7">
    <source>
        <dbReference type="ARBA" id="ARBA00022827"/>
    </source>
</evidence>
<dbReference type="GO" id="GO:0004148">
    <property type="term" value="F:dihydrolipoyl dehydrogenase (NADH) activity"/>
    <property type="evidence" value="ECO:0007669"/>
    <property type="project" value="InterPro"/>
</dbReference>
<organism evidence="14">
    <name type="scientific">marine metagenome</name>
    <dbReference type="NCBI Taxonomy" id="408172"/>
    <lineage>
        <taxon>unclassified sequences</taxon>
        <taxon>metagenomes</taxon>
        <taxon>ecological metagenomes</taxon>
    </lineage>
</organism>
<comment type="subcellular location">
    <subcellularLocation>
        <location evidence="2">Cytoplasm</location>
    </subcellularLocation>
</comment>
<evidence type="ECO:0000256" key="1">
    <source>
        <dbReference type="ARBA" id="ARBA00001974"/>
    </source>
</evidence>
<accession>A0A381VNC8</accession>
<dbReference type="SUPFAM" id="SSF55424">
    <property type="entry name" value="FAD/NAD-linked reductases, dimerisation (C-terminal) domain"/>
    <property type="match status" value="1"/>
</dbReference>
<dbReference type="InterPro" id="IPR036188">
    <property type="entry name" value="FAD/NAD-bd_sf"/>
</dbReference>
<protein>
    <recommendedName>
        <fullName evidence="4">Dihydrolipoyl dehydrogenase</fullName>
    </recommendedName>
</protein>
<evidence type="ECO:0000256" key="5">
    <source>
        <dbReference type="ARBA" id="ARBA00022490"/>
    </source>
</evidence>
<dbReference type="PANTHER" id="PTHR22912:SF224">
    <property type="entry name" value="DIHYDROLIPOYL DEHYDROGENASE"/>
    <property type="match status" value="1"/>
</dbReference>
<dbReference type="Pfam" id="PF02852">
    <property type="entry name" value="Pyr_redox_dim"/>
    <property type="match status" value="1"/>
</dbReference>
<dbReference type="PRINTS" id="PR00411">
    <property type="entry name" value="PNDRDTASEI"/>
</dbReference>
<evidence type="ECO:0000259" key="12">
    <source>
        <dbReference type="Pfam" id="PF02852"/>
    </source>
</evidence>
<dbReference type="InterPro" id="IPR023753">
    <property type="entry name" value="FAD/NAD-binding_dom"/>
</dbReference>
<proteinExistence type="inferred from homology"/>
<dbReference type="SUPFAM" id="SSF51905">
    <property type="entry name" value="FAD/NAD(P)-binding domain"/>
    <property type="match status" value="1"/>
</dbReference>
<dbReference type="Gene3D" id="3.30.390.30">
    <property type="match status" value="1"/>
</dbReference>
<dbReference type="InterPro" id="IPR016156">
    <property type="entry name" value="FAD/NAD-linked_Rdtase_dimer_sf"/>
</dbReference>
<dbReference type="PROSITE" id="PS00076">
    <property type="entry name" value="PYRIDINE_REDOX_1"/>
    <property type="match status" value="1"/>
</dbReference>
<evidence type="ECO:0000256" key="3">
    <source>
        <dbReference type="ARBA" id="ARBA00007532"/>
    </source>
</evidence>
<dbReference type="PRINTS" id="PR00368">
    <property type="entry name" value="FADPNR"/>
</dbReference>
<dbReference type="InterPro" id="IPR012999">
    <property type="entry name" value="Pyr_OxRdtase_I_AS"/>
</dbReference>
<evidence type="ECO:0000256" key="2">
    <source>
        <dbReference type="ARBA" id="ARBA00004496"/>
    </source>
</evidence>
<dbReference type="Gene3D" id="3.50.50.60">
    <property type="entry name" value="FAD/NAD(P)-binding domain"/>
    <property type="match status" value="2"/>
</dbReference>
<dbReference type="GO" id="GO:0005737">
    <property type="term" value="C:cytoplasm"/>
    <property type="evidence" value="ECO:0007669"/>
    <property type="project" value="UniProtKB-SubCell"/>
</dbReference>
<dbReference type="AlphaFoldDB" id="A0A381VNC8"/>
<keyword evidence="8" id="KW-0560">Oxidoreductase</keyword>
<gene>
    <name evidence="14" type="ORF">METZ01_LOCUS94425</name>
</gene>
<evidence type="ECO:0000256" key="6">
    <source>
        <dbReference type="ARBA" id="ARBA00022630"/>
    </source>
</evidence>
<evidence type="ECO:0000313" key="14">
    <source>
        <dbReference type="EMBL" id="SVA41571.1"/>
    </source>
</evidence>
<dbReference type="EMBL" id="UINC01009263">
    <property type="protein sequence ID" value="SVA41571.1"/>
    <property type="molecule type" value="Genomic_DNA"/>
</dbReference>
<keyword evidence="11" id="KW-0676">Redox-active center</keyword>
<sequence>MAEATFDVVVIGAGPAGYVCAIRCAQLGLRTACVDQRINNAGEPAPGGTCLNVGCIPSKALLDSSLHVEQLHQEFTKHGIFVDTVELDIPQMMERKDRIIAELTDGIGTLFKANGVTAIHGYGRLLPELRIEVTPVTGSHTPNIIDSRHVVIATGAEPMALPGLPFDGDHIIDSSAALSLLKVPEALGIIGAGVVGLELGSVWRRLGAKVTILEATKTLLPAADPQIAREAQRQFKKQNLNIHLDCRVTSATVKNNGCEVIYLQGEQEQKLTVDKLIVAIGRQPHTDGLLDPATGLTLDSHGFIEVDENCLTGEHNVWAIGDSVHGPMLAHKASEEGVAVAERIATGQGHIDRDVIPWIIYTDPEIAWVGLTELDLKQAQQPYSIGLFPFAATGRAKAQGKTEGFVKILSDNATDQILGIHMIGSHISELIGEAVLAMKSRITATDLSKTIHAHPTLSEAIHEAALSAHGRAIHITNR</sequence>
<evidence type="ECO:0000256" key="9">
    <source>
        <dbReference type="ARBA" id="ARBA00023027"/>
    </source>
</evidence>
<evidence type="ECO:0000256" key="10">
    <source>
        <dbReference type="ARBA" id="ARBA00023157"/>
    </source>
</evidence>
<dbReference type="Pfam" id="PF07992">
    <property type="entry name" value="Pyr_redox_2"/>
    <property type="match status" value="1"/>
</dbReference>
<keyword evidence="6" id="KW-0285">Flavoprotein</keyword>
<dbReference type="GO" id="GO:0050660">
    <property type="term" value="F:flavin adenine dinucleotide binding"/>
    <property type="evidence" value="ECO:0007669"/>
    <property type="project" value="InterPro"/>
</dbReference>
<dbReference type="GO" id="GO:0006103">
    <property type="term" value="P:2-oxoglutarate metabolic process"/>
    <property type="evidence" value="ECO:0007669"/>
    <property type="project" value="TreeGrafter"/>
</dbReference>
<keyword evidence="10" id="KW-1015">Disulfide bond</keyword>
<evidence type="ECO:0000256" key="8">
    <source>
        <dbReference type="ARBA" id="ARBA00023002"/>
    </source>
</evidence>
<dbReference type="InterPro" id="IPR004099">
    <property type="entry name" value="Pyr_nucl-diS_OxRdtase_dimer"/>
</dbReference>
<evidence type="ECO:0000256" key="11">
    <source>
        <dbReference type="ARBA" id="ARBA00023284"/>
    </source>
</evidence>
<keyword evidence="7" id="KW-0274">FAD</keyword>
<feature type="domain" description="FAD/NAD(P)-binding" evidence="13">
    <location>
        <begin position="6"/>
        <end position="337"/>
    </location>
</feature>
<name>A0A381VNC8_9ZZZZ</name>
<dbReference type="InterPro" id="IPR050151">
    <property type="entry name" value="Class-I_Pyr_Nuc-Dis_Oxidored"/>
</dbReference>
<evidence type="ECO:0000256" key="4">
    <source>
        <dbReference type="ARBA" id="ARBA00016961"/>
    </source>
</evidence>
<keyword evidence="9" id="KW-0520">NAD</keyword>
<keyword evidence="5" id="KW-0963">Cytoplasm</keyword>
<comment type="similarity">
    <text evidence="3">Belongs to the class-I pyridine nucleotide-disulfide oxidoreductase family.</text>
</comment>
<dbReference type="InterPro" id="IPR001100">
    <property type="entry name" value="Pyr_nuc-diS_OxRdtase"/>
</dbReference>
<dbReference type="PANTHER" id="PTHR22912">
    <property type="entry name" value="DISULFIDE OXIDOREDUCTASE"/>
    <property type="match status" value="1"/>
</dbReference>
<dbReference type="InterPro" id="IPR006258">
    <property type="entry name" value="Lipoamide_DH"/>
</dbReference>
<evidence type="ECO:0000259" key="13">
    <source>
        <dbReference type="Pfam" id="PF07992"/>
    </source>
</evidence>
<dbReference type="NCBIfam" id="TIGR01350">
    <property type="entry name" value="lipoamide_DH"/>
    <property type="match status" value="1"/>
</dbReference>
<reference evidence="14" key="1">
    <citation type="submission" date="2018-05" db="EMBL/GenBank/DDBJ databases">
        <authorList>
            <person name="Lanie J.A."/>
            <person name="Ng W.-L."/>
            <person name="Kazmierczak K.M."/>
            <person name="Andrzejewski T.M."/>
            <person name="Davidsen T.M."/>
            <person name="Wayne K.J."/>
            <person name="Tettelin H."/>
            <person name="Glass J.I."/>
            <person name="Rusch D."/>
            <person name="Podicherti R."/>
            <person name="Tsui H.-C.T."/>
            <person name="Winkler M.E."/>
        </authorList>
    </citation>
    <scope>NUCLEOTIDE SEQUENCE</scope>
</reference>
<dbReference type="PIRSF" id="PIRSF000350">
    <property type="entry name" value="Mercury_reductase_MerA"/>
    <property type="match status" value="1"/>
</dbReference>